<proteinExistence type="predicted"/>
<gene>
    <name evidence="1" type="ORF">PENTCL1PPCAC_25570</name>
</gene>
<evidence type="ECO:0000313" key="1">
    <source>
        <dbReference type="EMBL" id="GMT03396.1"/>
    </source>
</evidence>
<reference evidence="1" key="1">
    <citation type="submission" date="2023-10" db="EMBL/GenBank/DDBJ databases">
        <title>Genome assembly of Pristionchus species.</title>
        <authorList>
            <person name="Yoshida K."/>
            <person name="Sommer R.J."/>
        </authorList>
    </citation>
    <scope>NUCLEOTIDE SEQUENCE</scope>
    <source>
        <strain evidence="1">RS0144</strain>
    </source>
</reference>
<feature type="non-terminal residue" evidence="1">
    <location>
        <position position="1"/>
    </location>
</feature>
<dbReference type="AlphaFoldDB" id="A0AAV5UAA4"/>
<dbReference type="EMBL" id="BTSX01000006">
    <property type="protein sequence ID" value="GMT03396.1"/>
    <property type="molecule type" value="Genomic_DNA"/>
</dbReference>
<protein>
    <submittedName>
        <fullName evidence="1">Uncharacterized protein</fullName>
    </submittedName>
</protein>
<organism evidence="1 2">
    <name type="scientific">Pristionchus entomophagus</name>
    <dbReference type="NCBI Taxonomy" id="358040"/>
    <lineage>
        <taxon>Eukaryota</taxon>
        <taxon>Metazoa</taxon>
        <taxon>Ecdysozoa</taxon>
        <taxon>Nematoda</taxon>
        <taxon>Chromadorea</taxon>
        <taxon>Rhabditida</taxon>
        <taxon>Rhabditina</taxon>
        <taxon>Diplogasteromorpha</taxon>
        <taxon>Diplogasteroidea</taxon>
        <taxon>Neodiplogasteridae</taxon>
        <taxon>Pristionchus</taxon>
    </lineage>
</organism>
<accession>A0AAV5UAA4</accession>
<evidence type="ECO:0000313" key="2">
    <source>
        <dbReference type="Proteomes" id="UP001432027"/>
    </source>
</evidence>
<keyword evidence="2" id="KW-1185">Reference proteome</keyword>
<feature type="non-terminal residue" evidence="1">
    <location>
        <position position="83"/>
    </location>
</feature>
<name>A0AAV5UAA4_9BILA</name>
<comment type="caution">
    <text evidence="1">The sequence shown here is derived from an EMBL/GenBank/DDBJ whole genome shotgun (WGS) entry which is preliminary data.</text>
</comment>
<dbReference type="Proteomes" id="UP001432027">
    <property type="component" value="Unassembled WGS sequence"/>
</dbReference>
<sequence>ACTIVSLIIISPPVSCSKNIPVLCPPHRNQFELLSLRGHTHHICLQRWISGNPNSPRARVDNHLRKSTEILPKRRETMLLQDG</sequence>